<keyword evidence="2" id="KW-1185">Reference proteome</keyword>
<dbReference type="EMBL" id="LN891111">
    <property type="protein sequence ID" value="CUS08832.1"/>
    <property type="molecule type" value="Genomic_DNA"/>
</dbReference>
<organism evidence="1 2">
    <name type="scientific">Tuber aestivum</name>
    <name type="common">summer truffle</name>
    <dbReference type="NCBI Taxonomy" id="59557"/>
    <lineage>
        <taxon>Eukaryota</taxon>
        <taxon>Fungi</taxon>
        <taxon>Dikarya</taxon>
        <taxon>Ascomycota</taxon>
        <taxon>Pezizomycotina</taxon>
        <taxon>Pezizomycetes</taxon>
        <taxon>Pezizales</taxon>
        <taxon>Tuberaceae</taxon>
        <taxon>Tuber</taxon>
    </lineage>
</organism>
<name>A0A292PMC6_9PEZI</name>
<evidence type="ECO:0000313" key="2">
    <source>
        <dbReference type="Proteomes" id="UP001412239"/>
    </source>
</evidence>
<sequence>MVALVIIISAIETRLRSPPEIPRTKGFPTIVFIVCSILNIFSNSFTTLSLNSWFDIPEGRFPGVLVSSAKPRVWPTKIHSSPSSLYTASPRYLLAKVSAENFP</sequence>
<dbReference type="AlphaFoldDB" id="A0A292PMC6"/>
<evidence type="ECO:0000313" key="1">
    <source>
        <dbReference type="EMBL" id="CUS08832.1"/>
    </source>
</evidence>
<protein>
    <submittedName>
        <fullName evidence="1">Uncharacterized protein</fullName>
    </submittedName>
</protein>
<gene>
    <name evidence="1" type="ORF">GSTUAT00007076001</name>
</gene>
<dbReference type="Proteomes" id="UP001412239">
    <property type="component" value="Unassembled WGS sequence"/>
</dbReference>
<accession>A0A292PMC6</accession>
<proteinExistence type="predicted"/>
<reference evidence="1" key="1">
    <citation type="submission" date="2015-10" db="EMBL/GenBank/DDBJ databases">
        <authorList>
            <person name="Regsiter A."/>
            <person name="william w."/>
        </authorList>
    </citation>
    <scope>NUCLEOTIDE SEQUENCE</scope>
    <source>
        <strain evidence="1">Montdore</strain>
    </source>
</reference>